<comment type="caution">
    <text evidence="2">The sequence shown here is derived from an EMBL/GenBank/DDBJ whole genome shotgun (WGS) entry which is preliminary data.</text>
</comment>
<reference evidence="2" key="2">
    <citation type="journal article" date="2023" name="Int. J. Mol. Sci.">
        <title>De Novo Assembly and Annotation of 11 Diverse Shrub Willow (Salix) Genomes Reveals Novel Gene Organization in Sex-Linked Regions.</title>
        <authorList>
            <person name="Hyden B."/>
            <person name="Feng K."/>
            <person name="Yates T.B."/>
            <person name="Jawdy S."/>
            <person name="Cereghino C."/>
            <person name="Smart L.B."/>
            <person name="Muchero W."/>
        </authorList>
    </citation>
    <scope>NUCLEOTIDE SEQUENCE</scope>
    <source>
        <tissue evidence="2">Shoot tip</tissue>
    </source>
</reference>
<dbReference type="Proteomes" id="UP001151752">
    <property type="component" value="Chromosome 17"/>
</dbReference>
<feature type="transmembrane region" description="Helical" evidence="1">
    <location>
        <begin position="29"/>
        <end position="48"/>
    </location>
</feature>
<accession>A0A9Q0SW29</accession>
<name>A0A9Q0SW29_9ROSI</name>
<keyword evidence="1" id="KW-1133">Transmembrane helix</keyword>
<keyword evidence="1" id="KW-0472">Membrane</keyword>
<evidence type="ECO:0000256" key="1">
    <source>
        <dbReference type="SAM" id="Phobius"/>
    </source>
</evidence>
<dbReference type="EMBL" id="JAPFFM010000018">
    <property type="protein sequence ID" value="KAJ6691455.1"/>
    <property type="molecule type" value="Genomic_DNA"/>
</dbReference>
<dbReference type="AlphaFoldDB" id="A0A9Q0SW29"/>
<sequence length="49" mass="5655">MNDAFDFCCPSLIKNKKEKLPCWRGSRKLINFCILMMTMMVLVVLSTSP</sequence>
<reference evidence="2" key="1">
    <citation type="submission" date="2022-11" db="EMBL/GenBank/DDBJ databases">
        <authorList>
            <person name="Hyden B.L."/>
            <person name="Feng K."/>
            <person name="Yates T."/>
            <person name="Jawdy S."/>
            <person name="Smart L.B."/>
            <person name="Muchero W."/>
        </authorList>
    </citation>
    <scope>NUCLEOTIDE SEQUENCE</scope>
    <source>
        <tissue evidence="2">Shoot tip</tissue>
    </source>
</reference>
<evidence type="ECO:0000313" key="3">
    <source>
        <dbReference type="Proteomes" id="UP001151752"/>
    </source>
</evidence>
<keyword evidence="3" id="KW-1185">Reference proteome</keyword>
<evidence type="ECO:0000313" key="2">
    <source>
        <dbReference type="EMBL" id="KAJ6691455.1"/>
    </source>
</evidence>
<protein>
    <submittedName>
        <fullName evidence="2">Uncharacterized protein</fullName>
    </submittedName>
</protein>
<keyword evidence="1" id="KW-0812">Transmembrane</keyword>
<organism evidence="2 3">
    <name type="scientific">Salix koriyanagi</name>
    <dbReference type="NCBI Taxonomy" id="2511006"/>
    <lineage>
        <taxon>Eukaryota</taxon>
        <taxon>Viridiplantae</taxon>
        <taxon>Streptophyta</taxon>
        <taxon>Embryophyta</taxon>
        <taxon>Tracheophyta</taxon>
        <taxon>Spermatophyta</taxon>
        <taxon>Magnoliopsida</taxon>
        <taxon>eudicotyledons</taxon>
        <taxon>Gunneridae</taxon>
        <taxon>Pentapetalae</taxon>
        <taxon>rosids</taxon>
        <taxon>fabids</taxon>
        <taxon>Malpighiales</taxon>
        <taxon>Salicaceae</taxon>
        <taxon>Saliceae</taxon>
        <taxon>Salix</taxon>
    </lineage>
</organism>
<proteinExistence type="predicted"/>
<gene>
    <name evidence="2" type="ORF">OIU74_016040</name>
</gene>